<dbReference type="EMBL" id="JAAOZC010000004">
    <property type="protein sequence ID" value="NIJ08244.1"/>
    <property type="molecule type" value="Genomic_DNA"/>
</dbReference>
<evidence type="ECO:0000313" key="1">
    <source>
        <dbReference type="EMBL" id="NIJ08244.1"/>
    </source>
</evidence>
<reference evidence="1 2" key="1">
    <citation type="submission" date="2020-03" db="EMBL/GenBank/DDBJ databases">
        <title>Genomic Encyclopedia of Type Strains, Phase III (KMG-III): the genomes of soil and plant-associated and newly described type strains.</title>
        <authorList>
            <person name="Whitman W."/>
        </authorList>
    </citation>
    <scope>NUCLEOTIDE SEQUENCE [LARGE SCALE GENOMIC DNA]</scope>
    <source>
        <strain evidence="1 2">CECT 8804</strain>
    </source>
</reference>
<gene>
    <name evidence="1" type="ORF">FHS31_001861</name>
</gene>
<sequence>MAVARPVSAEEATKLTKVGDWEIWRSINPMSDRVQCTAFYKDDTTVQLTNHNLAFDVSHNGGLVTYAVRYDDGQATEVFASERLKNIGAVILAGTDFDDVKSAKRLRIRIGTLVNGYLDYDLNLSMLTPVMEILSGKSCINPS</sequence>
<evidence type="ECO:0000313" key="2">
    <source>
        <dbReference type="Proteomes" id="UP000727456"/>
    </source>
</evidence>
<keyword evidence="2" id="KW-1185">Reference proteome</keyword>
<comment type="caution">
    <text evidence="1">The sequence shown here is derived from an EMBL/GenBank/DDBJ whole genome shotgun (WGS) entry which is preliminary data.</text>
</comment>
<dbReference type="RefSeq" id="WP_167073095.1">
    <property type="nucleotide sequence ID" value="NZ_JAAOZC010000004.1"/>
</dbReference>
<proteinExistence type="predicted"/>
<dbReference type="Proteomes" id="UP000727456">
    <property type="component" value="Unassembled WGS sequence"/>
</dbReference>
<organism evidence="1 2">
    <name type="scientific">Sphingomonas vulcanisoli</name>
    <dbReference type="NCBI Taxonomy" id="1658060"/>
    <lineage>
        <taxon>Bacteria</taxon>
        <taxon>Pseudomonadati</taxon>
        <taxon>Pseudomonadota</taxon>
        <taxon>Alphaproteobacteria</taxon>
        <taxon>Sphingomonadales</taxon>
        <taxon>Sphingomonadaceae</taxon>
        <taxon>Sphingomonas</taxon>
    </lineage>
</organism>
<name>A0ABX0TRU1_9SPHN</name>
<protein>
    <submittedName>
        <fullName evidence="1">Uncharacterized protein</fullName>
    </submittedName>
</protein>
<accession>A0ABX0TRU1</accession>